<keyword evidence="2" id="KW-1185">Reference proteome</keyword>
<sequence length="156" mass="17927">MSPAELVYGTEIACPVSWRQKFGEIDLDLSVERRVEFIDKVLPGMRTNAVKNIVDSKKWAKDYNKKAKNREFLIGEYVLKLKIPKVKKFDPTYIGPYKISNILEKGVAVIVDLEGNTDIVNLDNLKKYNLDSNMQTPNVFQKLRSTIPRHAKITEQ</sequence>
<evidence type="ECO:0000313" key="1">
    <source>
        <dbReference type="EMBL" id="OMJ15123.1"/>
    </source>
</evidence>
<evidence type="ECO:0000313" key="2">
    <source>
        <dbReference type="Proteomes" id="UP000187429"/>
    </source>
</evidence>
<name>A0A1R1XKJ9_9FUNG</name>
<gene>
    <name evidence="1" type="ORF">AYI69_g8304</name>
</gene>
<proteinExistence type="predicted"/>
<organism evidence="1 2">
    <name type="scientific">Smittium culicis</name>
    <dbReference type="NCBI Taxonomy" id="133412"/>
    <lineage>
        <taxon>Eukaryota</taxon>
        <taxon>Fungi</taxon>
        <taxon>Fungi incertae sedis</taxon>
        <taxon>Zoopagomycota</taxon>
        <taxon>Kickxellomycotina</taxon>
        <taxon>Harpellomycetes</taxon>
        <taxon>Harpellales</taxon>
        <taxon>Legeriomycetaceae</taxon>
        <taxon>Smittium</taxon>
    </lineage>
</organism>
<accession>A0A1R1XKJ9</accession>
<dbReference type="Proteomes" id="UP000187429">
    <property type="component" value="Unassembled WGS sequence"/>
</dbReference>
<dbReference type="EMBL" id="LSSM01004353">
    <property type="protein sequence ID" value="OMJ15123.1"/>
    <property type="molecule type" value="Genomic_DNA"/>
</dbReference>
<reference evidence="2" key="1">
    <citation type="submission" date="2017-01" db="EMBL/GenBank/DDBJ databases">
        <authorList>
            <person name="Wang Y."/>
            <person name="White M."/>
            <person name="Kvist S."/>
            <person name="Moncalvo J.-M."/>
        </authorList>
    </citation>
    <scope>NUCLEOTIDE SEQUENCE [LARGE SCALE GENOMIC DNA]</scope>
    <source>
        <strain evidence="2">ID-206-W2</strain>
    </source>
</reference>
<dbReference type="AlphaFoldDB" id="A0A1R1XKJ9"/>
<comment type="caution">
    <text evidence="1">The sequence shown here is derived from an EMBL/GenBank/DDBJ whole genome shotgun (WGS) entry which is preliminary data.</text>
</comment>
<protein>
    <submittedName>
        <fullName evidence="1">Uncharacterized protein</fullName>
    </submittedName>
</protein>